<evidence type="ECO:0000313" key="4">
    <source>
        <dbReference type="Proteomes" id="UP000193944"/>
    </source>
</evidence>
<keyword evidence="1" id="KW-0175">Coiled coil</keyword>
<name>A0A1Y1X9A5_9FUNG</name>
<dbReference type="Proteomes" id="UP000193944">
    <property type="component" value="Unassembled WGS sequence"/>
</dbReference>
<dbReference type="OrthoDB" id="2157232at2759"/>
<feature type="region of interest" description="Disordered" evidence="2">
    <location>
        <begin position="1"/>
        <end position="23"/>
    </location>
</feature>
<keyword evidence="4" id="KW-1185">Reference proteome</keyword>
<feature type="coiled-coil region" evidence="1">
    <location>
        <begin position="469"/>
        <end position="510"/>
    </location>
</feature>
<feature type="coiled-coil region" evidence="1">
    <location>
        <begin position="40"/>
        <end position="91"/>
    </location>
</feature>
<gene>
    <name evidence="3" type="ORF">BCR32DRAFT_267958</name>
</gene>
<accession>A0A1Y1X9A5</accession>
<feature type="region of interest" description="Disordered" evidence="2">
    <location>
        <begin position="105"/>
        <end position="131"/>
    </location>
</feature>
<protein>
    <submittedName>
        <fullName evidence="3">Uncharacterized protein</fullName>
    </submittedName>
</protein>
<feature type="compositionally biased region" description="Basic residues" evidence="2">
    <location>
        <begin position="1"/>
        <end position="13"/>
    </location>
</feature>
<evidence type="ECO:0000256" key="2">
    <source>
        <dbReference type="SAM" id="MobiDB-lite"/>
    </source>
</evidence>
<dbReference type="EMBL" id="MCFG01000106">
    <property type="protein sequence ID" value="ORX81986.1"/>
    <property type="molecule type" value="Genomic_DNA"/>
</dbReference>
<comment type="caution">
    <text evidence="3">The sequence shown here is derived from an EMBL/GenBank/DDBJ whole genome shotgun (WGS) entry which is preliminary data.</text>
</comment>
<dbReference type="AlphaFoldDB" id="A0A1Y1X9A5"/>
<reference evidence="3 4" key="1">
    <citation type="submission" date="2016-08" db="EMBL/GenBank/DDBJ databases">
        <title>A Parts List for Fungal Cellulosomes Revealed by Comparative Genomics.</title>
        <authorList>
            <consortium name="DOE Joint Genome Institute"/>
            <person name="Haitjema C.H."/>
            <person name="Gilmore S.P."/>
            <person name="Henske J.K."/>
            <person name="Solomon K.V."/>
            <person name="De Groot R."/>
            <person name="Kuo A."/>
            <person name="Mondo S.J."/>
            <person name="Salamov A.A."/>
            <person name="Labutti K."/>
            <person name="Zhao Z."/>
            <person name="Chiniquy J."/>
            <person name="Barry K."/>
            <person name="Brewer H.M."/>
            <person name="Purvine S.O."/>
            <person name="Wright A.T."/>
            <person name="Boxma B."/>
            <person name="Van Alen T."/>
            <person name="Hackstein J.H."/>
            <person name="Baker S.E."/>
            <person name="Grigoriev I.V."/>
            <person name="O'Malley M.A."/>
        </authorList>
    </citation>
    <scope>NUCLEOTIDE SEQUENCE [LARGE SCALE GENOMIC DNA]</scope>
    <source>
        <strain evidence="3 4">S4</strain>
    </source>
</reference>
<reference evidence="3 4" key="2">
    <citation type="submission" date="2016-08" db="EMBL/GenBank/DDBJ databases">
        <title>Pervasive Adenine N6-methylation of Active Genes in Fungi.</title>
        <authorList>
            <consortium name="DOE Joint Genome Institute"/>
            <person name="Mondo S.J."/>
            <person name="Dannebaum R.O."/>
            <person name="Kuo R.C."/>
            <person name="Labutti K."/>
            <person name="Haridas S."/>
            <person name="Kuo A."/>
            <person name="Salamov A."/>
            <person name="Ahrendt S.R."/>
            <person name="Lipzen A."/>
            <person name="Sullivan W."/>
            <person name="Andreopoulos W.B."/>
            <person name="Clum A."/>
            <person name="Lindquist E."/>
            <person name="Daum C."/>
            <person name="Ramamoorthy G.K."/>
            <person name="Gryganskyi A."/>
            <person name="Culley D."/>
            <person name="Magnuson J.K."/>
            <person name="James T.Y."/>
            <person name="O'Malley M.A."/>
            <person name="Stajich J.E."/>
            <person name="Spatafora J.W."/>
            <person name="Visel A."/>
            <person name="Grigoriev I.V."/>
        </authorList>
    </citation>
    <scope>NUCLEOTIDE SEQUENCE [LARGE SCALE GENOMIC DNA]</scope>
    <source>
        <strain evidence="3 4">S4</strain>
    </source>
</reference>
<organism evidence="3 4">
    <name type="scientific">Anaeromyces robustus</name>
    <dbReference type="NCBI Taxonomy" id="1754192"/>
    <lineage>
        <taxon>Eukaryota</taxon>
        <taxon>Fungi</taxon>
        <taxon>Fungi incertae sedis</taxon>
        <taxon>Chytridiomycota</taxon>
        <taxon>Chytridiomycota incertae sedis</taxon>
        <taxon>Neocallimastigomycetes</taxon>
        <taxon>Neocallimastigales</taxon>
        <taxon>Neocallimastigaceae</taxon>
        <taxon>Anaeromyces</taxon>
    </lineage>
</organism>
<evidence type="ECO:0000256" key="1">
    <source>
        <dbReference type="SAM" id="Coils"/>
    </source>
</evidence>
<proteinExistence type="predicted"/>
<evidence type="ECO:0000313" key="3">
    <source>
        <dbReference type="EMBL" id="ORX81986.1"/>
    </source>
</evidence>
<sequence>MEKKKNSTKKKNKTKTDNGNTIKASLKYIDSEERKKRIENVIKQKKLDGLKKKLNEYTKEKLLEKYREIKNKEKLELLNEKRNILENLKRENLINKRRNILSIKEDDSNKNSVPDKNTDTNTNDDADVNKNDNINESDSLIYLESESEASLITETISKDSCFDIKSTESISEISSLSSIPVEFSKHKKEPSMIKKLFHQKHSSEENKSPIANNIKISNKNNINEYIKADDKIAQVYGLFCKKSNIPINDSYSQFILDNLTKSQINDFLNIKPLSSRRTSTFNTNRSYYNNSNNSVSSRINSNEVTINSGTNGFRNREIYIQHIRKKKEKFPPEKIKKIKALQDIRVRYINSLLSFNDCIQSIKKLQKEKKELLWKKKAVEVTMNKKIGVLINKIDALTNDIDQYNLTKSQKRNKLETEYNTFVKKVKTKMIELDIVYYKKKREYDNILKELQQLKQFEEKFNTHPELLLKEIEILHDKMKEDDENYKSELKRMELREKIKEKEMEELKQQNINYIIFSSYSNLSTKIIDAYMKRVEQNKKLKYEHHVQKECQENLIKQIDHLIKENNEIQKDNNKKIFNYKNIISNIKPNINNKCPTNEIYKFELQIKDKKLNQRQIVLNKIQDLKSKNKKNENTNKDISLNNITTGISPSNVKLYENS</sequence>
<feature type="coiled-coil region" evidence="1">
    <location>
        <begin position="362"/>
        <end position="414"/>
    </location>
</feature>